<sequence>MAHFRGGAVAVVRESLRNHGNAAGAVPFVNDTLEVVGIAAAQSLFNGALNVVVGHVDGLGLGDDRGQPGVVVRVSASARLDRNNHFPGNFCKGLGALCVGSALGLLNVVPFGMS</sequence>
<protein>
    <submittedName>
        <fullName evidence="1">Uncharacterized protein</fullName>
    </submittedName>
</protein>
<dbReference type="AlphaFoldDB" id="A0A645AIW2"/>
<accession>A0A645AIW2</accession>
<comment type="caution">
    <text evidence="1">The sequence shown here is derived from an EMBL/GenBank/DDBJ whole genome shotgun (WGS) entry which is preliminary data.</text>
</comment>
<gene>
    <name evidence="1" type="ORF">SDC9_99873</name>
</gene>
<proteinExistence type="predicted"/>
<evidence type="ECO:0000313" key="1">
    <source>
        <dbReference type="EMBL" id="MPM53109.1"/>
    </source>
</evidence>
<dbReference type="EMBL" id="VSSQ01014177">
    <property type="protein sequence ID" value="MPM53109.1"/>
    <property type="molecule type" value="Genomic_DNA"/>
</dbReference>
<reference evidence="1" key="1">
    <citation type="submission" date="2019-08" db="EMBL/GenBank/DDBJ databases">
        <authorList>
            <person name="Kucharzyk K."/>
            <person name="Murdoch R.W."/>
            <person name="Higgins S."/>
            <person name="Loffler F."/>
        </authorList>
    </citation>
    <scope>NUCLEOTIDE SEQUENCE</scope>
</reference>
<name>A0A645AIW2_9ZZZZ</name>
<organism evidence="1">
    <name type="scientific">bioreactor metagenome</name>
    <dbReference type="NCBI Taxonomy" id="1076179"/>
    <lineage>
        <taxon>unclassified sequences</taxon>
        <taxon>metagenomes</taxon>
        <taxon>ecological metagenomes</taxon>
    </lineage>
</organism>